<organism evidence="2 3">
    <name type="scientific">Azohydromonas lata</name>
    <dbReference type="NCBI Taxonomy" id="45677"/>
    <lineage>
        <taxon>Bacteria</taxon>
        <taxon>Pseudomonadati</taxon>
        <taxon>Pseudomonadota</taxon>
        <taxon>Betaproteobacteria</taxon>
        <taxon>Burkholderiales</taxon>
        <taxon>Sphaerotilaceae</taxon>
        <taxon>Azohydromonas</taxon>
    </lineage>
</organism>
<gene>
    <name evidence="2" type="ORF">SM757_27435</name>
</gene>
<feature type="transmembrane region" description="Helical" evidence="1">
    <location>
        <begin position="17"/>
        <end position="38"/>
    </location>
</feature>
<accession>A0ABU5IN40</accession>
<keyword evidence="1" id="KW-0812">Transmembrane</keyword>
<name>A0ABU5IN40_9BURK</name>
<keyword evidence="1" id="KW-0472">Membrane</keyword>
<sequence length="264" mass="29197">MDQTASKLPAMPRDLRVLHAIVLTQGTLVLFVAAQRFAKLASVGLYRPYPLPHAKPLDFDSQSVEMDAGAHVHAIHLHGYFPTQPQLSLAITADSGRKATFHTACRHHEASSQPELEQLSRNFGKLLTPLLERAAKRRASPVDFRATAISDTNAPKIEGEILSVKGSLICGWAWCPDQQERSFEIEILEAGKVVARGRADKYCESLRRRGIGDGGYLFEIELPQTMLQNGLKHTLTVYMPEAKQFLGSKLGLEPEYSGPERNTA</sequence>
<dbReference type="EMBL" id="JAXOJX010000065">
    <property type="protein sequence ID" value="MDZ5460318.1"/>
    <property type="molecule type" value="Genomic_DNA"/>
</dbReference>
<protein>
    <submittedName>
        <fullName evidence="2">Uncharacterized protein</fullName>
    </submittedName>
</protein>
<dbReference type="RefSeq" id="WP_322467815.1">
    <property type="nucleotide sequence ID" value="NZ_JAXOJX010000065.1"/>
</dbReference>
<evidence type="ECO:0000313" key="2">
    <source>
        <dbReference type="EMBL" id="MDZ5460318.1"/>
    </source>
</evidence>
<dbReference type="Proteomes" id="UP001293718">
    <property type="component" value="Unassembled WGS sequence"/>
</dbReference>
<keyword evidence="3" id="KW-1185">Reference proteome</keyword>
<evidence type="ECO:0000256" key="1">
    <source>
        <dbReference type="SAM" id="Phobius"/>
    </source>
</evidence>
<proteinExistence type="predicted"/>
<keyword evidence="1" id="KW-1133">Transmembrane helix</keyword>
<evidence type="ECO:0000313" key="3">
    <source>
        <dbReference type="Proteomes" id="UP001293718"/>
    </source>
</evidence>
<reference evidence="2 3" key="1">
    <citation type="submission" date="2023-11" db="EMBL/GenBank/DDBJ databases">
        <title>Draft genome of Azohydromonas lata strain H1 (DSM1123), a polyhydroxyalkanoate producer.</title>
        <authorList>
            <person name="Traversa D."/>
            <person name="D'Addabbo P."/>
            <person name="Pazzani C."/>
            <person name="Manzari C."/>
            <person name="Chiara M."/>
            <person name="Scrascia M."/>
        </authorList>
    </citation>
    <scope>NUCLEOTIDE SEQUENCE [LARGE SCALE GENOMIC DNA]</scope>
    <source>
        <strain evidence="2 3">H1</strain>
    </source>
</reference>
<comment type="caution">
    <text evidence="2">The sequence shown here is derived from an EMBL/GenBank/DDBJ whole genome shotgun (WGS) entry which is preliminary data.</text>
</comment>